<dbReference type="Gene3D" id="3.80.10.10">
    <property type="entry name" value="Ribonuclease Inhibitor"/>
    <property type="match status" value="1"/>
</dbReference>
<dbReference type="AlphaFoldDB" id="A0A4Y2WFI5"/>
<gene>
    <name evidence="1" type="ORF">AVEN_86137_1</name>
</gene>
<evidence type="ECO:0008006" key="3">
    <source>
        <dbReference type="Google" id="ProtNLM"/>
    </source>
</evidence>
<dbReference type="Proteomes" id="UP000499080">
    <property type="component" value="Unassembled WGS sequence"/>
</dbReference>
<protein>
    <recommendedName>
        <fullName evidence="3">F-box domain-containing protein</fullName>
    </recommendedName>
</protein>
<evidence type="ECO:0000313" key="2">
    <source>
        <dbReference type="Proteomes" id="UP000499080"/>
    </source>
</evidence>
<keyword evidence="2" id="KW-1185">Reference proteome</keyword>
<sequence length="496" mass="58161">MPLASLYRICLHRIYSFLKEEMWKLYIPNPFSELPTQAVDNLMKLILSHEEHPKIGDVILLLTSGRLTRLDLCAFVPDGEEDLIVRAIDTKSSTSFQNLSSHSKKLLMIYLVRNILSWNPYAEELHLDIDPGLDVIRNYQNLRVLRLYNGSWKVCGDKVFSVDLSVLSSLRNLEILQVPYMDTDVMTSVLLICPKLISIGLNDSLDSLEVIAQRLMKNSLVNIERGNQFQLRRCVWGKDFWFIDLHEKNEYKSKFCDKMRFAVTLCPFVQELIFHVHVKEAIKALRFLKQLNLLRIDFYKCGDDFVQDFFELLREIGPQLKHFSLRCSCRVPVDIILDCCPLLQSLEIEFPPFVNNSLDASSDLPLKRLQFRPYENDADDKECLLFLLCNCKQLEELFLYECWFLHDALLRHIFERNCFPKLKVSCISDCSLTSEGYQMFIQKAASIETVDIYANTSNQYFYDANSLFKEPNLRYPEDFNVREKEFFQCRLNKNRF</sequence>
<accession>A0A4Y2WFI5</accession>
<dbReference type="InterPro" id="IPR032675">
    <property type="entry name" value="LRR_dom_sf"/>
</dbReference>
<evidence type="ECO:0000313" key="1">
    <source>
        <dbReference type="EMBL" id="GBO35050.1"/>
    </source>
</evidence>
<comment type="caution">
    <text evidence="1">The sequence shown here is derived from an EMBL/GenBank/DDBJ whole genome shotgun (WGS) entry which is preliminary data.</text>
</comment>
<reference evidence="1 2" key="1">
    <citation type="journal article" date="2019" name="Sci. Rep.">
        <title>Orb-weaving spider Araneus ventricosus genome elucidates the spidroin gene catalogue.</title>
        <authorList>
            <person name="Kono N."/>
            <person name="Nakamura H."/>
            <person name="Ohtoshi R."/>
            <person name="Moran D.A.P."/>
            <person name="Shinohara A."/>
            <person name="Yoshida Y."/>
            <person name="Fujiwara M."/>
            <person name="Mori M."/>
            <person name="Tomita M."/>
            <person name="Arakawa K."/>
        </authorList>
    </citation>
    <scope>NUCLEOTIDE SEQUENCE [LARGE SCALE GENOMIC DNA]</scope>
</reference>
<name>A0A4Y2WFI5_ARAVE</name>
<organism evidence="1 2">
    <name type="scientific">Araneus ventricosus</name>
    <name type="common">Orbweaver spider</name>
    <name type="synonym">Epeira ventricosa</name>
    <dbReference type="NCBI Taxonomy" id="182803"/>
    <lineage>
        <taxon>Eukaryota</taxon>
        <taxon>Metazoa</taxon>
        <taxon>Ecdysozoa</taxon>
        <taxon>Arthropoda</taxon>
        <taxon>Chelicerata</taxon>
        <taxon>Arachnida</taxon>
        <taxon>Araneae</taxon>
        <taxon>Araneomorphae</taxon>
        <taxon>Entelegynae</taxon>
        <taxon>Araneoidea</taxon>
        <taxon>Araneidae</taxon>
        <taxon>Araneus</taxon>
    </lineage>
</organism>
<dbReference type="SUPFAM" id="SSF52047">
    <property type="entry name" value="RNI-like"/>
    <property type="match status" value="2"/>
</dbReference>
<dbReference type="EMBL" id="BGPR01058961">
    <property type="protein sequence ID" value="GBO35050.1"/>
    <property type="molecule type" value="Genomic_DNA"/>
</dbReference>
<proteinExistence type="predicted"/>
<dbReference type="OrthoDB" id="6478541at2759"/>